<comment type="similarity">
    <text evidence="1">Belongs to the transferase hexapeptide repeat family.</text>
</comment>
<keyword evidence="3" id="KW-0677">Repeat</keyword>
<proteinExistence type="inferred from homology"/>
<dbReference type="AlphaFoldDB" id="A0A6I6JX25"/>
<dbReference type="GO" id="GO:0005829">
    <property type="term" value="C:cytosol"/>
    <property type="evidence" value="ECO:0007669"/>
    <property type="project" value="TreeGrafter"/>
</dbReference>
<keyword evidence="2 5" id="KW-0808">Transferase</keyword>
<dbReference type="InterPro" id="IPR011004">
    <property type="entry name" value="Trimer_LpxA-like_sf"/>
</dbReference>
<name>A0A6I6JX25_9BACT</name>
<keyword evidence="6" id="KW-1185">Reference proteome</keyword>
<dbReference type="PROSITE" id="PS00101">
    <property type="entry name" value="HEXAPEP_TRANSFERASES"/>
    <property type="match status" value="1"/>
</dbReference>
<dbReference type="SUPFAM" id="SSF51161">
    <property type="entry name" value="Trimeric LpxA-like enzymes"/>
    <property type="match status" value="1"/>
</dbReference>
<dbReference type="PANTHER" id="PTHR23416:SF23">
    <property type="entry name" value="ACETYLTRANSFERASE C18B11.09C-RELATED"/>
    <property type="match status" value="1"/>
</dbReference>
<dbReference type="Gene3D" id="2.160.10.10">
    <property type="entry name" value="Hexapeptide repeat proteins"/>
    <property type="match status" value="1"/>
</dbReference>
<dbReference type="EMBL" id="CP046401">
    <property type="protein sequence ID" value="QGY45690.1"/>
    <property type="molecule type" value="Genomic_DNA"/>
</dbReference>
<dbReference type="GO" id="GO:0008374">
    <property type="term" value="F:O-acyltransferase activity"/>
    <property type="evidence" value="ECO:0007669"/>
    <property type="project" value="TreeGrafter"/>
</dbReference>
<reference evidence="5 6" key="1">
    <citation type="submission" date="2019-11" db="EMBL/GenBank/DDBJ databases">
        <authorList>
            <person name="Zheng R.K."/>
            <person name="Sun C.M."/>
        </authorList>
    </citation>
    <scope>NUCLEOTIDE SEQUENCE [LARGE SCALE GENOMIC DNA]</scope>
    <source>
        <strain evidence="5 6">WC007</strain>
    </source>
</reference>
<dbReference type="InterPro" id="IPR001451">
    <property type="entry name" value="Hexapep"/>
</dbReference>
<dbReference type="InterPro" id="IPR018357">
    <property type="entry name" value="Hexapep_transf_CS"/>
</dbReference>
<dbReference type="PANTHER" id="PTHR23416">
    <property type="entry name" value="SIALIC ACID SYNTHASE-RELATED"/>
    <property type="match status" value="1"/>
</dbReference>
<protein>
    <submittedName>
        <fullName evidence="5">Acyltransferase</fullName>
    </submittedName>
</protein>
<evidence type="ECO:0000256" key="3">
    <source>
        <dbReference type="ARBA" id="ARBA00022737"/>
    </source>
</evidence>
<dbReference type="RefSeq" id="WP_158868833.1">
    <property type="nucleotide sequence ID" value="NZ_CP046401.1"/>
</dbReference>
<evidence type="ECO:0000256" key="1">
    <source>
        <dbReference type="ARBA" id="ARBA00007274"/>
    </source>
</evidence>
<dbReference type="KEGG" id="mcos:GM418_19040"/>
<dbReference type="Proteomes" id="UP000428260">
    <property type="component" value="Chromosome"/>
</dbReference>
<evidence type="ECO:0000256" key="2">
    <source>
        <dbReference type="ARBA" id="ARBA00022679"/>
    </source>
</evidence>
<dbReference type="InterPro" id="IPR051159">
    <property type="entry name" value="Hexapeptide_acetyltransf"/>
</dbReference>
<evidence type="ECO:0000256" key="4">
    <source>
        <dbReference type="ARBA" id="ARBA00023315"/>
    </source>
</evidence>
<evidence type="ECO:0000313" key="5">
    <source>
        <dbReference type="EMBL" id="QGY45690.1"/>
    </source>
</evidence>
<dbReference type="Pfam" id="PF14602">
    <property type="entry name" value="Hexapep_2"/>
    <property type="match status" value="1"/>
</dbReference>
<organism evidence="5 6">
    <name type="scientific">Maribellus comscasis</name>
    <dbReference type="NCBI Taxonomy" id="2681766"/>
    <lineage>
        <taxon>Bacteria</taxon>
        <taxon>Pseudomonadati</taxon>
        <taxon>Bacteroidota</taxon>
        <taxon>Bacteroidia</taxon>
        <taxon>Marinilabiliales</taxon>
        <taxon>Prolixibacteraceae</taxon>
        <taxon>Maribellus</taxon>
    </lineage>
</organism>
<gene>
    <name evidence="5" type="ORF">GM418_19040</name>
</gene>
<sequence length="208" mass="22637">MNFITAIKSNPKLKSFVLWTIAPKRNPRPRLWVRWFLNPIKHKKGKGARIRRRSRIDVFPWNRFEIGALTTIEDFCTVNNGSGDVILGDRVRVGIGSVIIGPVTMGNGSGLGQHVFVAGFNHGYADGSKNSSAQPLDIKPTSIEEEAHIGANSVVVAGVTIGKRSQVGAGSVVTKDIPPFSVAVGNPARVIKQFNLETNSWEKVKPSK</sequence>
<keyword evidence="4 5" id="KW-0012">Acyltransferase</keyword>
<accession>A0A6I6JX25</accession>
<dbReference type="CDD" id="cd04647">
    <property type="entry name" value="LbH_MAT_like"/>
    <property type="match status" value="1"/>
</dbReference>
<evidence type="ECO:0000313" key="6">
    <source>
        <dbReference type="Proteomes" id="UP000428260"/>
    </source>
</evidence>